<evidence type="ECO:0000313" key="4">
    <source>
        <dbReference type="Proteomes" id="UP000189549"/>
    </source>
</evidence>
<comment type="caution">
    <text evidence="3">The sequence shown here is derived from an EMBL/GenBank/DDBJ whole genome shotgun (WGS) entry which is preliminary data.</text>
</comment>
<evidence type="ECO:0000313" key="3">
    <source>
        <dbReference type="EMBL" id="OOF88059.1"/>
    </source>
</evidence>
<accession>A0A1V3LCV0</accession>
<dbReference type="EMBL" id="MLAH01000002">
    <property type="protein sequence ID" value="OOF88059.1"/>
    <property type="molecule type" value="Genomic_DNA"/>
</dbReference>
<dbReference type="PANTHER" id="PTHR35861">
    <property type="match status" value="1"/>
</dbReference>
<proteinExistence type="inferred from homology"/>
<gene>
    <name evidence="3" type="ORF">BKG93_00210</name>
</gene>
<organism evidence="3 4">
    <name type="scientific">Rodentibacter ratti</name>
    <dbReference type="NCBI Taxonomy" id="1906745"/>
    <lineage>
        <taxon>Bacteria</taxon>
        <taxon>Pseudomonadati</taxon>
        <taxon>Pseudomonadota</taxon>
        <taxon>Gammaproteobacteria</taxon>
        <taxon>Pasteurellales</taxon>
        <taxon>Pasteurellaceae</taxon>
        <taxon>Rodentibacter</taxon>
    </lineage>
</organism>
<dbReference type="AlphaFoldDB" id="A0A1V3LCV0"/>
<dbReference type="Pfam" id="PF04984">
    <property type="entry name" value="Phage_sheath_1"/>
    <property type="match status" value="1"/>
</dbReference>
<dbReference type="PANTHER" id="PTHR35861:SF1">
    <property type="entry name" value="PHAGE TAIL SHEATH PROTEIN"/>
    <property type="match status" value="1"/>
</dbReference>
<evidence type="ECO:0000256" key="1">
    <source>
        <dbReference type="ARBA" id="ARBA00008005"/>
    </source>
</evidence>
<reference evidence="3 4" key="1">
    <citation type="submission" date="2016-10" db="EMBL/GenBank/DDBJ databases">
        <title>Rodentibacter gen. nov. and new species.</title>
        <authorList>
            <person name="Christensen H."/>
        </authorList>
    </citation>
    <scope>NUCLEOTIDE SEQUENCE [LARGE SCALE GENOMIC DNA]</scope>
    <source>
        <strain evidence="3 4">Ppn157</strain>
    </source>
</reference>
<protein>
    <submittedName>
        <fullName evidence="3">Phage tail protein</fullName>
    </submittedName>
</protein>
<dbReference type="Proteomes" id="UP000189549">
    <property type="component" value="Unassembled WGS sequence"/>
</dbReference>
<name>A0A1V3LCV0_9PAST</name>
<dbReference type="InterPro" id="IPR035089">
    <property type="entry name" value="Phage_sheath_subtilisin"/>
</dbReference>
<evidence type="ECO:0000259" key="2">
    <source>
        <dbReference type="Pfam" id="PF04984"/>
    </source>
</evidence>
<dbReference type="RefSeq" id="WP_077474868.1">
    <property type="nucleotide sequence ID" value="NZ_MLAH01000002.1"/>
</dbReference>
<comment type="similarity">
    <text evidence="1">Belongs to the myoviridae tail sheath protein family.</text>
</comment>
<sequence length="460" mass="50149">MAFHHGTKTTRVAGGSVAVETVDGAIIGIVGTAPVGAVNELTVCQTKKDFAQFGVILNKGFTLPDAFDVLARYAAGKVYVVNVLDPAKHRTNVTDEVLTQDSNTLRAQTAQVGLLNLTLTADRELTEDTDYTVNMQTGEITLNARYEELKATYDYADPTKVTEEDIKGGIDSATGKRQGFELLRDGFNLFGADAKILICPEFDKTASCAAALATLAEQLKAVAYVQLPKGTSLSKAIQGRGPLGTLNASASSERVRHFFPYVQGSNNTLESLAVHAAGLRMKTDTDNGYWFSTSNRQLQGVIGMEVPLTARVDDEQSETNLLNAVGITTIFNSFGTGFRLWGNRSSNYPTVTHIINFETALRTGDLIDESIRRTELQFIDRPIDDALIDSLLETVDTYLRALPSIVGYSVSLDHDTDLADEFSKGHVPLVYDYTPKLPAELISNKSVMTRKYLVNLVSQR</sequence>
<feature type="domain" description="Tail sheath protein subtilisin-like" evidence="2">
    <location>
        <begin position="188"/>
        <end position="346"/>
    </location>
</feature>
<dbReference type="InterPro" id="IPR052042">
    <property type="entry name" value="Tail_sheath_structural"/>
</dbReference>